<dbReference type="InterPro" id="IPR001789">
    <property type="entry name" value="Sig_transdc_resp-reg_receiver"/>
</dbReference>
<evidence type="ECO:0000256" key="10">
    <source>
        <dbReference type="ARBA" id="ARBA00022989"/>
    </source>
</evidence>
<evidence type="ECO:0000256" key="5">
    <source>
        <dbReference type="ARBA" id="ARBA00022679"/>
    </source>
</evidence>
<dbReference type="GO" id="GO:0005524">
    <property type="term" value="F:ATP binding"/>
    <property type="evidence" value="ECO:0007669"/>
    <property type="project" value="UniProtKB-KW"/>
</dbReference>
<keyword evidence="18" id="KW-1185">Reference proteome</keyword>
<dbReference type="Gene3D" id="3.40.50.2300">
    <property type="match status" value="2"/>
</dbReference>
<feature type="transmembrane region" description="Helical" evidence="14">
    <location>
        <begin position="409"/>
        <end position="430"/>
    </location>
</feature>
<dbReference type="EC" id="2.7.13.3" evidence="3"/>
<keyword evidence="12 14" id="KW-0472">Membrane</keyword>
<dbReference type="FunFam" id="1.10.287.130:FF:000002">
    <property type="entry name" value="Two-component osmosensing histidine kinase"/>
    <property type="match status" value="1"/>
</dbReference>
<keyword evidence="10 14" id="KW-1133">Transmembrane helix</keyword>
<dbReference type="SMART" id="SM00448">
    <property type="entry name" value="REC"/>
    <property type="match status" value="2"/>
</dbReference>
<dbReference type="SUPFAM" id="SSF47384">
    <property type="entry name" value="Homodimeric domain of signal transducing histidine kinase"/>
    <property type="match status" value="1"/>
</dbReference>
<dbReference type="InterPro" id="IPR042240">
    <property type="entry name" value="CHASE_sf"/>
</dbReference>
<evidence type="ECO:0000256" key="12">
    <source>
        <dbReference type="ARBA" id="ARBA00023136"/>
    </source>
</evidence>
<sequence length="1090" mass="121356">MQIAFTALGVVAAVGVGLVLFNISLQSQMQEFKLKCTNRQEKEVALPRSYLPPWTPELEELETRTTVHSVWAIIFSREHSLAEAAADEKVSSEEGALITACRLALMSLRTIYALLQPRIIFPLPRGVALSCSIATAAALLNHYPGQIVKAELANNLNTSFMILGLLANEPDLKQSTWLYFTNKTFFLRPNSPRIAWLKRVKHDERAAFEKKVNASILQIDENLTVTRRVEAPEYAPIVLASFETAQFLMMDFTTFPVVNRSVSNARDFGTMAMSPPDNSVGGVWRVGNYLPYYGDAKPSTVAERRETIQGWIGVSLEVEKVFAAVLRRYQDDVSMDVAVIFTTKDRQDWLPSYNCSFDRPVCEMPVYDPAQKVGHSSTASIPWTYGLQSFELRCFARHSIKIHALKNVIGWPLLLLTVVVLCTVIVWLIIRRMQAVQKHVSDVEKMNADLRAAKLAAESADSAKSRFLATVSHEIRTPMNGVIGMTNLLMGTELTSQQLEYVKIAQASGNALVSLINEVLDLSKIEAGKMELESVAFDLRVELDDVLCLFEDKVHNKQLEVLALVHDAVPKIVFGDNGRFRQVLINLVGNAMKFTKEGSIMVCVRVVDPHSSSSLSSVDSRDGDDKMSTMSLTKVTEHPEDSLESHSFDWAPTKCEGFAGGELKPSDQGTLKLIVSVEDTGIGIPSHLQHRLFQPFHQADSSTSREFGGTGIGLSISQKLVELMNGKLTVSSTPGKGSVFEFTLKVESKGAERLEQSKAEWSDFGEEKLKGTRVVLVDEHPVRQEVVASYLRRLGVEVEGADDKRTALELLHKQDIAPFQGVILDLQGMQFDMALELVKFLRRSPKLQKIAVLAVSTPLSAEKMKEVLEAGVTQTVFKPIRRTTLASGLLQALGIKLHAPSRNVNTNSKMLADKRMLVVDDNLVNRKVCAALLNRLGATVECVCGGEEAMNSVRNKAPDMQFDLIFMDIQMPEMDGYEATRRIRQWEIESCIICRHARRRSRSRSGDLESGSFGCRVQDEQITQIKKCPHNRIPVVALTADVMNGTQDLCLSAGMDDYIPKPLDQRLLHKLLERFLNNELLGGSKRWNHT</sequence>
<dbReference type="InterPro" id="IPR003594">
    <property type="entry name" value="HATPase_dom"/>
</dbReference>
<keyword evidence="4 13" id="KW-0597">Phosphoprotein</keyword>
<gene>
    <name evidence="17" type="ORF">AXG93_4525s1130</name>
</gene>
<dbReference type="CDD" id="cd16922">
    <property type="entry name" value="HATPase_EvgS-ArcB-TorS-like"/>
    <property type="match status" value="1"/>
</dbReference>
<dbReference type="PROSITE" id="PS50109">
    <property type="entry name" value="HIS_KIN"/>
    <property type="match status" value="1"/>
</dbReference>
<dbReference type="InterPro" id="IPR003661">
    <property type="entry name" value="HisK_dim/P_dom"/>
</dbReference>
<dbReference type="GO" id="GO:0000155">
    <property type="term" value="F:phosphorelay sensor kinase activity"/>
    <property type="evidence" value="ECO:0007669"/>
    <property type="project" value="InterPro"/>
</dbReference>
<dbReference type="Pfam" id="PF03924">
    <property type="entry name" value="CHASE"/>
    <property type="match status" value="1"/>
</dbReference>
<dbReference type="PRINTS" id="PR00344">
    <property type="entry name" value="BCTRLSENSOR"/>
</dbReference>
<comment type="catalytic activity">
    <reaction evidence="1">
        <text>ATP + protein L-histidine = ADP + protein N-phospho-L-histidine.</text>
        <dbReference type="EC" id="2.7.13.3"/>
    </reaction>
</comment>
<dbReference type="Proteomes" id="UP000077202">
    <property type="component" value="Unassembled WGS sequence"/>
</dbReference>
<evidence type="ECO:0000256" key="2">
    <source>
        <dbReference type="ARBA" id="ARBA00004370"/>
    </source>
</evidence>
<dbReference type="SUPFAM" id="SSF55874">
    <property type="entry name" value="ATPase domain of HSP90 chaperone/DNA topoisomerase II/histidine kinase"/>
    <property type="match status" value="1"/>
</dbReference>
<dbReference type="SUPFAM" id="SSF52172">
    <property type="entry name" value="CheY-like"/>
    <property type="match status" value="2"/>
</dbReference>
<keyword evidence="7" id="KW-0547">Nucleotide-binding</keyword>
<dbReference type="InterPro" id="IPR036890">
    <property type="entry name" value="HATPase_C_sf"/>
</dbReference>
<dbReference type="AlphaFoldDB" id="A0A176WIR2"/>
<evidence type="ECO:0000313" key="17">
    <source>
        <dbReference type="EMBL" id="OAE32232.1"/>
    </source>
</evidence>
<dbReference type="CDD" id="cd00082">
    <property type="entry name" value="HisKA"/>
    <property type="match status" value="1"/>
</dbReference>
<evidence type="ECO:0000256" key="14">
    <source>
        <dbReference type="SAM" id="Phobius"/>
    </source>
</evidence>
<comment type="caution">
    <text evidence="17">The sequence shown here is derived from an EMBL/GenBank/DDBJ whole genome shotgun (WGS) entry which is preliminary data.</text>
</comment>
<dbReference type="SMART" id="SM00388">
    <property type="entry name" value="HisKA"/>
    <property type="match status" value="1"/>
</dbReference>
<dbReference type="Pfam" id="PF00072">
    <property type="entry name" value="Response_reg"/>
    <property type="match status" value="2"/>
</dbReference>
<dbReference type="GO" id="GO:0016020">
    <property type="term" value="C:membrane"/>
    <property type="evidence" value="ECO:0007669"/>
    <property type="project" value="UniProtKB-SubCell"/>
</dbReference>
<accession>A0A176WIR2</accession>
<name>A0A176WIR2_MARPO</name>
<dbReference type="Pfam" id="PF00512">
    <property type="entry name" value="HisKA"/>
    <property type="match status" value="1"/>
</dbReference>
<comment type="subcellular location">
    <subcellularLocation>
        <location evidence="2">Membrane</location>
    </subcellularLocation>
</comment>
<keyword evidence="9" id="KW-0067">ATP-binding</keyword>
<protein>
    <recommendedName>
        <fullName evidence="3">histidine kinase</fullName>
        <ecNumber evidence="3">2.7.13.3</ecNumber>
    </recommendedName>
</protein>
<evidence type="ECO:0000256" key="4">
    <source>
        <dbReference type="ARBA" id="ARBA00022553"/>
    </source>
</evidence>
<evidence type="ECO:0000256" key="7">
    <source>
        <dbReference type="ARBA" id="ARBA00022741"/>
    </source>
</evidence>
<dbReference type="InterPro" id="IPR004358">
    <property type="entry name" value="Sig_transdc_His_kin-like_C"/>
</dbReference>
<dbReference type="PANTHER" id="PTHR45339:SF6">
    <property type="entry name" value="SENSORY HISTIDINE PROTEIN KINASE"/>
    <property type="match status" value="1"/>
</dbReference>
<dbReference type="InterPro" id="IPR006189">
    <property type="entry name" value="CHASE_dom"/>
</dbReference>
<organism evidence="17 18">
    <name type="scientific">Marchantia polymorpha subsp. ruderalis</name>
    <dbReference type="NCBI Taxonomy" id="1480154"/>
    <lineage>
        <taxon>Eukaryota</taxon>
        <taxon>Viridiplantae</taxon>
        <taxon>Streptophyta</taxon>
        <taxon>Embryophyta</taxon>
        <taxon>Marchantiophyta</taxon>
        <taxon>Marchantiopsida</taxon>
        <taxon>Marchantiidae</taxon>
        <taxon>Marchantiales</taxon>
        <taxon>Marchantiaceae</taxon>
        <taxon>Marchantia</taxon>
    </lineage>
</organism>
<evidence type="ECO:0000259" key="16">
    <source>
        <dbReference type="PROSITE" id="PS50110"/>
    </source>
</evidence>
<dbReference type="EMBL" id="LVLJ01000878">
    <property type="protein sequence ID" value="OAE32232.1"/>
    <property type="molecule type" value="Genomic_DNA"/>
</dbReference>
<dbReference type="InterPro" id="IPR005467">
    <property type="entry name" value="His_kinase_dom"/>
</dbReference>
<feature type="domain" description="Response regulatory" evidence="16">
    <location>
        <begin position="915"/>
        <end position="1076"/>
    </location>
</feature>
<evidence type="ECO:0000256" key="9">
    <source>
        <dbReference type="ARBA" id="ARBA00022840"/>
    </source>
</evidence>
<dbReference type="SMART" id="SM01079">
    <property type="entry name" value="CHASE"/>
    <property type="match status" value="1"/>
</dbReference>
<evidence type="ECO:0000256" key="3">
    <source>
        <dbReference type="ARBA" id="ARBA00012438"/>
    </source>
</evidence>
<dbReference type="Gene3D" id="3.30.565.10">
    <property type="entry name" value="Histidine kinase-like ATPase, C-terminal domain"/>
    <property type="match status" value="1"/>
</dbReference>
<feature type="domain" description="Histidine kinase" evidence="15">
    <location>
        <begin position="470"/>
        <end position="748"/>
    </location>
</feature>
<dbReference type="PROSITE" id="PS50110">
    <property type="entry name" value="RESPONSE_REGULATORY"/>
    <property type="match status" value="2"/>
</dbReference>
<keyword evidence="8" id="KW-0418">Kinase</keyword>
<keyword evidence="11" id="KW-0902">Two-component regulatory system</keyword>
<evidence type="ECO:0000256" key="1">
    <source>
        <dbReference type="ARBA" id="ARBA00000085"/>
    </source>
</evidence>
<reference evidence="17" key="1">
    <citation type="submission" date="2016-03" db="EMBL/GenBank/DDBJ databases">
        <title>Mechanisms controlling the formation of the plant cell surface in tip-growing cells are functionally conserved among land plants.</title>
        <authorList>
            <person name="Honkanen S."/>
            <person name="Jones V.A."/>
            <person name="Morieri G."/>
            <person name="Champion C."/>
            <person name="Hetherington A.J."/>
            <person name="Kelly S."/>
            <person name="Saint-Marcoux D."/>
            <person name="Proust H."/>
            <person name="Prescott H."/>
            <person name="Dolan L."/>
        </authorList>
    </citation>
    <scope>NUCLEOTIDE SEQUENCE [LARGE SCALE GENOMIC DNA]</scope>
    <source>
        <tissue evidence="17">Whole gametophyte</tissue>
    </source>
</reference>
<dbReference type="SMART" id="SM00387">
    <property type="entry name" value="HATPase_c"/>
    <property type="match status" value="1"/>
</dbReference>
<feature type="modified residue" description="4-aspartylphosphate" evidence="13">
    <location>
        <position position="825"/>
    </location>
</feature>
<feature type="modified residue" description="4-aspartylphosphate" evidence="13">
    <location>
        <position position="968"/>
    </location>
</feature>
<dbReference type="PANTHER" id="PTHR45339">
    <property type="entry name" value="HYBRID SIGNAL TRANSDUCTION HISTIDINE KINASE J"/>
    <property type="match status" value="1"/>
</dbReference>
<evidence type="ECO:0000259" key="15">
    <source>
        <dbReference type="PROSITE" id="PS50109"/>
    </source>
</evidence>
<keyword evidence="6 14" id="KW-0812">Transmembrane</keyword>
<keyword evidence="5" id="KW-0808">Transferase</keyword>
<dbReference type="InterPro" id="IPR011006">
    <property type="entry name" value="CheY-like_superfamily"/>
</dbReference>
<evidence type="ECO:0000256" key="13">
    <source>
        <dbReference type="PROSITE-ProRule" id="PRU00169"/>
    </source>
</evidence>
<dbReference type="CDD" id="cd17546">
    <property type="entry name" value="REC_hyHK_CKI1_RcsC-like"/>
    <property type="match status" value="1"/>
</dbReference>
<evidence type="ECO:0000256" key="11">
    <source>
        <dbReference type="ARBA" id="ARBA00023012"/>
    </source>
</evidence>
<evidence type="ECO:0000256" key="6">
    <source>
        <dbReference type="ARBA" id="ARBA00022692"/>
    </source>
</evidence>
<evidence type="ECO:0000256" key="8">
    <source>
        <dbReference type="ARBA" id="ARBA00022777"/>
    </source>
</evidence>
<feature type="domain" description="Response regulatory" evidence="16">
    <location>
        <begin position="773"/>
        <end position="893"/>
    </location>
</feature>
<dbReference type="InterPro" id="IPR036097">
    <property type="entry name" value="HisK_dim/P_sf"/>
</dbReference>
<proteinExistence type="predicted"/>
<evidence type="ECO:0000313" key="18">
    <source>
        <dbReference type="Proteomes" id="UP000077202"/>
    </source>
</evidence>
<dbReference type="Gene3D" id="1.10.287.130">
    <property type="match status" value="1"/>
</dbReference>
<dbReference type="Gene3D" id="3.30.450.350">
    <property type="entry name" value="CHASE domain"/>
    <property type="match status" value="1"/>
</dbReference>
<dbReference type="Pfam" id="PF02518">
    <property type="entry name" value="HATPase_c"/>
    <property type="match status" value="1"/>
</dbReference>